<feature type="compositionally biased region" description="Low complexity" evidence="1">
    <location>
        <begin position="120"/>
        <end position="141"/>
    </location>
</feature>
<dbReference type="Proteomes" id="UP000054498">
    <property type="component" value="Unassembled WGS sequence"/>
</dbReference>
<name>A0A0D2N4N0_9CHLO</name>
<accession>A0A0D2N4N0</accession>
<evidence type="ECO:0000313" key="3">
    <source>
        <dbReference type="Proteomes" id="UP000054498"/>
    </source>
</evidence>
<feature type="compositionally biased region" description="Low complexity" evidence="1">
    <location>
        <begin position="31"/>
        <end position="43"/>
    </location>
</feature>
<feature type="compositionally biased region" description="Polar residues" evidence="1">
    <location>
        <begin position="1"/>
        <end position="15"/>
    </location>
</feature>
<dbReference type="AlphaFoldDB" id="A0A0D2N4N0"/>
<feature type="compositionally biased region" description="Low complexity" evidence="1">
    <location>
        <begin position="88"/>
        <end position="109"/>
    </location>
</feature>
<dbReference type="GeneID" id="25726837"/>
<evidence type="ECO:0000256" key="1">
    <source>
        <dbReference type="SAM" id="MobiDB-lite"/>
    </source>
</evidence>
<organism evidence="2 3">
    <name type="scientific">Monoraphidium neglectum</name>
    <dbReference type="NCBI Taxonomy" id="145388"/>
    <lineage>
        <taxon>Eukaryota</taxon>
        <taxon>Viridiplantae</taxon>
        <taxon>Chlorophyta</taxon>
        <taxon>core chlorophytes</taxon>
        <taxon>Chlorophyceae</taxon>
        <taxon>CS clade</taxon>
        <taxon>Sphaeropleales</taxon>
        <taxon>Selenastraceae</taxon>
        <taxon>Monoraphidium</taxon>
    </lineage>
</organism>
<dbReference type="KEGG" id="mng:MNEG_0719"/>
<feature type="region of interest" description="Disordered" evidence="1">
    <location>
        <begin position="1"/>
        <end position="219"/>
    </location>
</feature>
<feature type="compositionally biased region" description="Low complexity" evidence="1">
    <location>
        <begin position="69"/>
        <end position="79"/>
    </location>
</feature>
<dbReference type="RefSeq" id="XP_013906261.1">
    <property type="nucleotide sequence ID" value="XM_014050807.1"/>
</dbReference>
<proteinExistence type="predicted"/>
<keyword evidence="3" id="KW-1185">Reference proteome</keyword>
<feature type="compositionally biased region" description="Low complexity" evidence="1">
    <location>
        <begin position="198"/>
        <end position="219"/>
    </location>
</feature>
<evidence type="ECO:0000313" key="2">
    <source>
        <dbReference type="EMBL" id="KIZ07242.1"/>
    </source>
</evidence>
<protein>
    <submittedName>
        <fullName evidence="2">Uncharacterized protein</fullName>
    </submittedName>
</protein>
<sequence length="679" mass="66507">MVSTRSGRATLTPASDNVPIEPPATEKAGSKAKPAPRAKLASPPASPPPKPRVTAAKRERKSVAAPPVEQLGGQEQQQQKAETRRKVLGVAAAGAALPVSPPLRSSSPEVPKKRLRTSTAPVPASAGAAPAPKQAAPSKGATAVAAEPAPRTAVASRNAPTARGASIASPERGARKVEVASPRPTRGAASSRAGPALASPTHTAAPSQPAQPTAPAAAVPTEVTAAAPLRDLLVAAAAAPAEASVRPASATIPEAKKPAGRPLVGCSGAAATGGKNSKGALNSRQPTLLLLALLLGLAIGARVYVKSHPAVPGGLGARVTRAWHAAAGAVQAAGAHTATLADAAAAGAVAAARTSGAGAAAAARAAGGQAVGAARAVGAVGLQALSDLREFYHELFQAGHRTQQATSGSAVGGVAAHGGGVAAQQAARPASTASWEDAGAWDTEDLAALLPPGSAWKRVAEDISKRLRRSSGANGAREHAAVLLLGCGTAGDCAAAAAALGALRGVSRGCALQLEGVELAATATAPGGGGGEAAGAAMHAAISPVVGRCPSALVVLRDAQLLPIDALPALHAALADGGNAALRGAFVLLLQLGSAADARAAALGDPAEVSAWLQGLLFEDTLAPELASIADQQRATQVLEPMLHALRQRVDLAALLRLSAAGEEEASADAEAEAVAAAA</sequence>
<dbReference type="EMBL" id="KK100280">
    <property type="protein sequence ID" value="KIZ07242.1"/>
    <property type="molecule type" value="Genomic_DNA"/>
</dbReference>
<gene>
    <name evidence="2" type="ORF">MNEG_0719</name>
</gene>
<reference evidence="2 3" key="1">
    <citation type="journal article" date="2013" name="BMC Genomics">
        <title>Reconstruction of the lipid metabolism for the microalga Monoraphidium neglectum from its genome sequence reveals characteristics suitable for biofuel production.</title>
        <authorList>
            <person name="Bogen C."/>
            <person name="Al-Dilaimi A."/>
            <person name="Albersmeier A."/>
            <person name="Wichmann J."/>
            <person name="Grundmann M."/>
            <person name="Rupp O."/>
            <person name="Lauersen K.J."/>
            <person name="Blifernez-Klassen O."/>
            <person name="Kalinowski J."/>
            <person name="Goesmann A."/>
            <person name="Mussgnug J.H."/>
            <person name="Kruse O."/>
        </authorList>
    </citation>
    <scope>NUCLEOTIDE SEQUENCE [LARGE SCALE GENOMIC DNA]</scope>
    <source>
        <strain evidence="2 3">SAG 48.87</strain>
    </source>
</reference>